<evidence type="ECO:0008006" key="4">
    <source>
        <dbReference type="Google" id="ProtNLM"/>
    </source>
</evidence>
<organism evidence="2 3">
    <name type="scientific">Pleurodeles waltl</name>
    <name type="common">Iberian ribbed newt</name>
    <dbReference type="NCBI Taxonomy" id="8319"/>
    <lineage>
        <taxon>Eukaryota</taxon>
        <taxon>Metazoa</taxon>
        <taxon>Chordata</taxon>
        <taxon>Craniata</taxon>
        <taxon>Vertebrata</taxon>
        <taxon>Euteleostomi</taxon>
        <taxon>Amphibia</taxon>
        <taxon>Batrachia</taxon>
        <taxon>Caudata</taxon>
        <taxon>Salamandroidea</taxon>
        <taxon>Salamandridae</taxon>
        <taxon>Pleurodelinae</taxon>
        <taxon>Pleurodeles</taxon>
    </lineage>
</organism>
<reference evidence="2" key="1">
    <citation type="journal article" date="2022" name="bioRxiv">
        <title>Sequencing and chromosome-scale assembly of the giantPleurodeles waltlgenome.</title>
        <authorList>
            <person name="Brown T."/>
            <person name="Elewa A."/>
            <person name="Iarovenko S."/>
            <person name="Subramanian E."/>
            <person name="Araus A.J."/>
            <person name="Petzold A."/>
            <person name="Susuki M."/>
            <person name="Suzuki K.-i.T."/>
            <person name="Hayashi T."/>
            <person name="Toyoda A."/>
            <person name="Oliveira C."/>
            <person name="Osipova E."/>
            <person name="Leigh N.D."/>
            <person name="Simon A."/>
            <person name="Yun M.H."/>
        </authorList>
    </citation>
    <scope>NUCLEOTIDE SEQUENCE</scope>
    <source>
        <strain evidence="2">20211129_DDA</strain>
        <tissue evidence="2">Liver</tissue>
    </source>
</reference>
<comment type="caution">
    <text evidence="2">The sequence shown here is derived from an EMBL/GenBank/DDBJ whole genome shotgun (WGS) entry which is preliminary data.</text>
</comment>
<accession>A0AAV7WXX5</accession>
<keyword evidence="3" id="KW-1185">Reference proteome</keyword>
<evidence type="ECO:0000256" key="1">
    <source>
        <dbReference type="ARBA" id="ARBA00009024"/>
    </source>
</evidence>
<comment type="similarity">
    <text evidence="1">Belongs to the cornifelin family.</text>
</comment>
<dbReference type="InterPro" id="IPR006461">
    <property type="entry name" value="PLAC_motif_containing"/>
</dbReference>
<dbReference type="Pfam" id="PF04749">
    <property type="entry name" value="PLAC8"/>
    <property type="match status" value="1"/>
</dbReference>
<dbReference type="EMBL" id="JANPWB010000001">
    <property type="protein sequence ID" value="KAJ1218750.1"/>
    <property type="molecule type" value="Genomic_DNA"/>
</dbReference>
<evidence type="ECO:0000313" key="2">
    <source>
        <dbReference type="EMBL" id="KAJ1218750.1"/>
    </source>
</evidence>
<protein>
    <recommendedName>
        <fullName evidence="4">Placenta-specific gene 8 protein</fullName>
    </recommendedName>
</protein>
<dbReference type="PANTHER" id="PTHR15907">
    <property type="entry name" value="DUF614 FAMILY PROTEIN-RELATED"/>
    <property type="match status" value="1"/>
</dbReference>
<gene>
    <name evidence="2" type="ORF">NDU88_006326</name>
</gene>
<proteinExistence type="inferred from homology"/>
<dbReference type="Proteomes" id="UP001066276">
    <property type="component" value="Chromosome 1_1"/>
</dbReference>
<dbReference type="NCBIfam" id="TIGR01571">
    <property type="entry name" value="A_thal_Cys_rich"/>
    <property type="match status" value="1"/>
</dbReference>
<sequence length="110" mass="12086">MTAVTMQPQFVTAVQVSQSQWQSDTCDCCDDCGVCICGAFCYTCLGCQVAGDMGECCMCGGSVAMRTLYRTRYNIPGSICNDFLLTTFCPHCTLCQLKRDINARKQQGNF</sequence>
<evidence type="ECO:0000313" key="3">
    <source>
        <dbReference type="Proteomes" id="UP001066276"/>
    </source>
</evidence>
<name>A0AAV7WXX5_PLEWA</name>
<dbReference type="AlphaFoldDB" id="A0AAV7WXX5"/>